<proteinExistence type="predicted"/>
<dbReference type="EMBL" id="QMAP01000007">
    <property type="protein sequence ID" value="RXI48164.1"/>
    <property type="molecule type" value="Genomic_DNA"/>
</dbReference>
<evidence type="ECO:0000313" key="5">
    <source>
        <dbReference type="EMBL" id="BDR82227.1"/>
    </source>
</evidence>
<keyword evidence="3 6" id="KW-0548">Nucleotidyltransferase</keyword>
<dbReference type="GO" id="GO:0016829">
    <property type="term" value="F:lyase activity"/>
    <property type="evidence" value="ECO:0007669"/>
    <property type="project" value="UniProtKB-KW"/>
</dbReference>
<protein>
    <recommendedName>
        <fullName evidence="1">citrate lyase holo-[acyl-carrier protein] synthase</fullName>
        <ecNumber evidence="1">2.7.7.61</ecNumber>
    </recommendedName>
</protein>
<organism evidence="6 7">
    <name type="scientific">Clostridium tetani</name>
    <dbReference type="NCBI Taxonomy" id="1513"/>
    <lineage>
        <taxon>Bacteria</taxon>
        <taxon>Bacillati</taxon>
        <taxon>Bacillota</taxon>
        <taxon>Clostridia</taxon>
        <taxon>Eubacteriales</taxon>
        <taxon>Clostridiaceae</taxon>
        <taxon>Clostridium</taxon>
    </lineage>
</organism>
<accession>A0A4Q0VAN7</accession>
<dbReference type="NCBIfam" id="TIGR03124">
    <property type="entry name" value="citrate_citX"/>
    <property type="match status" value="1"/>
</dbReference>
<dbReference type="Proteomes" id="UP001321763">
    <property type="component" value="Chromosome"/>
</dbReference>
<keyword evidence="6" id="KW-0456">Lyase</keyword>
<evidence type="ECO:0000313" key="8">
    <source>
        <dbReference type="Proteomes" id="UP001321763"/>
    </source>
</evidence>
<dbReference type="EC" id="2.7.7.61" evidence="1"/>
<evidence type="ECO:0000256" key="4">
    <source>
        <dbReference type="ARBA" id="ARBA00048574"/>
    </source>
</evidence>
<dbReference type="Pfam" id="PF03802">
    <property type="entry name" value="CitX"/>
    <property type="match status" value="1"/>
</dbReference>
<dbReference type="RefSeq" id="WP_129028951.1">
    <property type="nucleotide sequence ID" value="NZ_AP026806.1"/>
</dbReference>
<comment type="catalytic activity">
    <reaction evidence="4">
        <text>apo-[citrate lyase ACP] + 2'-(5''-triphospho-alpha-D-ribosyl)-3'-dephospho-CoA = holo-[citrate lyase ACP] + diphosphate</text>
        <dbReference type="Rhea" id="RHEA:16333"/>
        <dbReference type="Rhea" id="RHEA-COMP:10157"/>
        <dbReference type="Rhea" id="RHEA-COMP:10158"/>
        <dbReference type="ChEBI" id="CHEBI:29999"/>
        <dbReference type="ChEBI" id="CHEBI:33019"/>
        <dbReference type="ChEBI" id="CHEBI:61378"/>
        <dbReference type="ChEBI" id="CHEBI:82683"/>
        <dbReference type="EC" id="2.7.7.61"/>
    </reaction>
</comment>
<gene>
    <name evidence="6" type="primary">citX</name>
    <name evidence="6" type="ORF">DP130_08715</name>
    <name evidence="5" type="ORF">K234311028_24730</name>
</gene>
<dbReference type="InterPro" id="IPR005551">
    <property type="entry name" value="CitX"/>
</dbReference>
<evidence type="ECO:0000256" key="3">
    <source>
        <dbReference type="ARBA" id="ARBA00022695"/>
    </source>
</evidence>
<dbReference type="GO" id="GO:0050519">
    <property type="term" value="F:holo-citrate lyase synthase activity"/>
    <property type="evidence" value="ECO:0007669"/>
    <property type="project" value="UniProtKB-EC"/>
</dbReference>
<evidence type="ECO:0000313" key="7">
    <source>
        <dbReference type="Proteomes" id="UP000290921"/>
    </source>
</evidence>
<reference evidence="6 7" key="1">
    <citation type="submission" date="2018-06" db="EMBL/GenBank/DDBJ databases">
        <title>Genome conservation of Clostridium tetani.</title>
        <authorList>
            <person name="Bruggemann H."/>
            <person name="Popoff M.R."/>
        </authorList>
    </citation>
    <scope>NUCLEOTIDE SEQUENCE [LARGE SCALE GENOMIC DNA]</scope>
    <source>
        <strain evidence="6 7">2017.061</strain>
    </source>
</reference>
<keyword evidence="2 6" id="KW-0808">Transferase</keyword>
<evidence type="ECO:0000256" key="1">
    <source>
        <dbReference type="ARBA" id="ARBA00012524"/>
    </source>
</evidence>
<evidence type="ECO:0000256" key="2">
    <source>
        <dbReference type="ARBA" id="ARBA00022679"/>
    </source>
</evidence>
<dbReference type="Proteomes" id="UP000290921">
    <property type="component" value="Unassembled WGS sequence"/>
</dbReference>
<evidence type="ECO:0000313" key="6">
    <source>
        <dbReference type="EMBL" id="RXI48164.1"/>
    </source>
</evidence>
<dbReference type="AlphaFoldDB" id="A0A4Q0VAN7"/>
<sequence>MRNYTAIDILSAREERVDFQNTLLEKYKLPLLCLRVNYPGAIKNNEISRDISNILIREIENKFHTQIVYKYYKSTAEGPILILIIDNIAEEIKKHSIYVEENHLLGRCADIDVYNVDGTGISRTSLGYKPRKCFICEDMAQNCVRSRRHSIEEVINYIEERYRKFNNINI</sequence>
<dbReference type="EMBL" id="AP026818">
    <property type="protein sequence ID" value="BDR82227.1"/>
    <property type="molecule type" value="Genomic_DNA"/>
</dbReference>
<name>A0A4Q0VAN7_CLOTA</name>
<dbReference type="GO" id="GO:0051191">
    <property type="term" value="P:prosthetic group biosynthetic process"/>
    <property type="evidence" value="ECO:0007669"/>
    <property type="project" value="InterPro"/>
</dbReference>
<reference evidence="5 8" key="2">
    <citation type="submission" date="2022-09" db="EMBL/GenBank/DDBJ databases">
        <title>complete genome sequences of Clostridium tetani str. KHSU-234311-028 isolated from soil.</title>
        <authorList>
            <person name="Sekizuka T."/>
            <person name="Shitada C."/>
            <person name="Takahashi M."/>
            <person name="Kuroda M."/>
        </authorList>
    </citation>
    <scope>NUCLEOTIDE SEQUENCE [LARGE SCALE GENOMIC DNA]</scope>
    <source>
        <strain evidence="5 8">KHSU-234311-028</strain>
    </source>
</reference>